<reference evidence="2 3" key="1">
    <citation type="submission" date="2015-10" db="EMBL/GenBank/DDBJ databases">
        <title>Draft genome sequence of Streptomyces yokosukanensis DSM 40224, type strain for the species Streptomyces yokosukanensis.</title>
        <authorList>
            <person name="Ruckert C."/>
            <person name="Winkler A."/>
            <person name="Kalinowski J."/>
            <person name="Kampfer P."/>
            <person name="Glaeser S."/>
        </authorList>
    </citation>
    <scope>NUCLEOTIDE SEQUENCE [LARGE SCALE GENOMIC DNA]</scope>
    <source>
        <strain evidence="2 3">DSM 40224</strain>
    </source>
</reference>
<gene>
    <name evidence="2" type="ORF">AQI95_41510</name>
</gene>
<evidence type="ECO:0000259" key="1">
    <source>
        <dbReference type="Pfam" id="PF01261"/>
    </source>
</evidence>
<dbReference type="EMBL" id="LMWN01000079">
    <property type="protein sequence ID" value="KUM98069.1"/>
    <property type="molecule type" value="Genomic_DNA"/>
</dbReference>
<dbReference type="Proteomes" id="UP000053127">
    <property type="component" value="Unassembled WGS sequence"/>
</dbReference>
<protein>
    <recommendedName>
        <fullName evidence="1">Xylose isomerase-like TIM barrel domain-containing protein</fullName>
    </recommendedName>
</protein>
<evidence type="ECO:0000313" key="3">
    <source>
        <dbReference type="Proteomes" id="UP000053127"/>
    </source>
</evidence>
<dbReference type="STRING" id="67386.AQI95_41510"/>
<accession>A0A101NRS1</accession>
<evidence type="ECO:0000313" key="2">
    <source>
        <dbReference type="EMBL" id="KUM98069.1"/>
    </source>
</evidence>
<dbReference type="AlphaFoldDB" id="A0A101NRS1"/>
<comment type="caution">
    <text evidence="2">The sequence shown here is derived from an EMBL/GenBank/DDBJ whole genome shotgun (WGS) entry which is preliminary data.</text>
</comment>
<organism evidence="2 3">
    <name type="scientific">Streptomyces yokosukanensis</name>
    <dbReference type="NCBI Taxonomy" id="67386"/>
    <lineage>
        <taxon>Bacteria</taxon>
        <taxon>Bacillati</taxon>
        <taxon>Actinomycetota</taxon>
        <taxon>Actinomycetes</taxon>
        <taxon>Kitasatosporales</taxon>
        <taxon>Streptomycetaceae</taxon>
        <taxon>Streptomyces</taxon>
    </lineage>
</organism>
<dbReference type="Pfam" id="PF01261">
    <property type="entry name" value="AP_endonuc_2"/>
    <property type="match status" value="1"/>
</dbReference>
<dbReference type="Gene3D" id="3.20.20.150">
    <property type="entry name" value="Divalent-metal-dependent TIM barrel enzymes"/>
    <property type="match status" value="1"/>
</dbReference>
<dbReference type="InterPro" id="IPR036237">
    <property type="entry name" value="Xyl_isomerase-like_sf"/>
</dbReference>
<keyword evidence="3" id="KW-1185">Reference proteome</keyword>
<proteinExistence type="predicted"/>
<feature type="domain" description="Xylose isomerase-like TIM barrel" evidence="1">
    <location>
        <begin position="79"/>
        <end position="267"/>
    </location>
</feature>
<dbReference type="InterPro" id="IPR013022">
    <property type="entry name" value="Xyl_isomerase-like_TIM-brl"/>
</dbReference>
<dbReference type="RefSeq" id="WP_067136340.1">
    <property type="nucleotide sequence ID" value="NZ_KQ948236.1"/>
</dbReference>
<name>A0A101NRS1_9ACTN</name>
<sequence length="310" mass="34882">MSTVLSIPFLASRAVQYDPRWTEDGLGTEASLFDRADLEDEATWRQVWRTVGRIARGDRPPSFTFHFPVNDCDWIGDPWVRARLDETIERAGELGLDGIVLHSNRWRTVAEWQRRDLAAERALLAERVANLRERLTGAGPWIGLENMPLTGNDGTDLDPLLLVPADYTDLVGGNVGITWDFCHYSYTVEMTRRIAAGSLEPRSWYPDVGLPSFDDFEELGSALRHFHFSAFSGFADASRGRVCAEGVPPWQADVPEPVYASALRSMAAMPHVKAITLEIAERDYTQRENVFAVARWCRQVIEEGPTDATR</sequence>
<dbReference type="SUPFAM" id="SSF51658">
    <property type="entry name" value="Xylose isomerase-like"/>
    <property type="match status" value="1"/>
</dbReference>
<dbReference type="OrthoDB" id="9804920at2"/>